<dbReference type="InterPro" id="IPR007035">
    <property type="entry name" value="Peptidase_M55"/>
</dbReference>
<dbReference type="Pfam" id="PF04951">
    <property type="entry name" value="Peptidase_M55"/>
    <property type="match status" value="1"/>
</dbReference>
<dbReference type="CDD" id="cd08663">
    <property type="entry name" value="DAP_dppA_1"/>
    <property type="match status" value="1"/>
</dbReference>
<dbReference type="SUPFAM" id="SSF63992">
    <property type="entry name" value="Dipeptide transport protein"/>
    <property type="match status" value="1"/>
</dbReference>
<comment type="caution">
    <text evidence="3">The sequence shown here is derived from an EMBL/GenBank/DDBJ whole genome shotgun (WGS) entry which is preliminary data.</text>
</comment>
<evidence type="ECO:0000313" key="4">
    <source>
        <dbReference type="Proteomes" id="UP000309676"/>
    </source>
</evidence>
<dbReference type="PIRSF" id="PIRSF015853">
    <property type="entry name" value="Pep_DppA"/>
    <property type="match status" value="1"/>
</dbReference>
<dbReference type="GO" id="GO:0004177">
    <property type="term" value="F:aminopeptidase activity"/>
    <property type="evidence" value="ECO:0007669"/>
    <property type="project" value="UniProtKB-KW"/>
</dbReference>
<accession>A0A5R9G8F3</accession>
<feature type="binding site" evidence="2">
    <location>
        <position position="10"/>
    </location>
    <ligand>
        <name>Zn(2+)</name>
        <dbReference type="ChEBI" id="CHEBI:29105"/>
        <label>1</label>
    </ligand>
</feature>
<feature type="binding site" evidence="2">
    <location>
        <position position="60"/>
    </location>
    <ligand>
        <name>Zn(2+)</name>
        <dbReference type="ChEBI" id="CHEBI:29105"/>
        <label>2</label>
    </ligand>
</feature>
<dbReference type="InterPro" id="IPR027476">
    <property type="entry name" value="DppA_N"/>
</dbReference>
<evidence type="ECO:0000256" key="2">
    <source>
        <dbReference type="PIRSR" id="PIRSR015853-2"/>
    </source>
</evidence>
<evidence type="ECO:0000313" key="3">
    <source>
        <dbReference type="EMBL" id="TLS52687.1"/>
    </source>
</evidence>
<keyword evidence="3" id="KW-0645">Protease</keyword>
<sequence>MKFYVSVDMEGIAGIALREQTMRGEPFYQEGRHLLTEEVNIVVEALVQSGATEIIVKDAHATGFNFLYDRLHPAASYVLGPVPMSNRFAGVDETFAGALLLGYHGMAGTPGAILDHTYSTADVYGLELNGAPIGEIGVDALLFGLRGVPVVFVSGDDKTCAEAERQLGTVRTYETKKGLGRHSGLLKAPRRVHEEIGDAVKEAVVRRAACKPYTIQGPYEMKVEYTSTRLADGRYCDEIDTFRADGRSVLLRDDDLLRLLSRTFG</sequence>
<feature type="binding site" evidence="2">
    <location>
        <position position="135"/>
    </location>
    <ligand>
        <name>Zn(2+)</name>
        <dbReference type="ChEBI" id="CHEBI:29105"/>
        <label>2</label>
    </ligand>
</feature>
<gene>
    <name evidence="3" type="ORF">FE782_08645</name>
</gene>
<feature type="binding site" evidence="2">
    <location>
        <position position="8"/>
    </location>
    <ligand>
        <name>Zn(2+)</name>
        <dbReference type="ChEBI" id="CHEBI:29105"/>
        <label>1</label>
    </ligand>
</feature>
<keyword evidence="3" id="KW-0031">Aminopeptidase</keyword>
<dbReference type="Gene3D" id="3.40.50.10780">
    <property type="entry name" value="Dipeptide transport protein"/>
    <property type="match status" value="1"/>
</dbReference>
<feature type="active site" description="Nucleophile" evidence="1">
    <location>
        <position position="116"/>
    </location>
</feature>
<proteinExistence type="predicted"/>
<name>A0A5R9G8F3_9BACL</name>
<dbReference type="GO" id="GO:0046872">
    <property type="term" value="F:metal ion binding"/>
    <property type="evidence" value="ECO:0007669"/>
    <property type="project" value="UniProtKB-KW"/>
</dbReference>
<protein>
    <submittedName>
        <fullName evidence="3">Aminopeptidase</fullName>
    </submittedName>
</protein>
<dbReference type="EMBL" id="VCIW01000004">
    <property type="protein sequence ID" value="TLS52687.1"/>
    <property type="molecule type" value="Genomic_DNA"/>
</dbReference>
<dbReference type="RefSeq" id="WP_138193678.1">
    <property type="nucleotide sequence ID" value="NZ_VCIW01000004.1"/>
</dbReference>
<keyword evidence="4" id="KW-1185">Reference proteome</keyword>
<keyword evidence="2" id="KW-0479">Metal-binding</keyword>
<dbReference type="Gene3D" id="3.30.1360.130">
    <property type="entry name" value="Dipeptide transport protein"/>
    <property type="match status" value="1"/>
</dbReference>
<keyword evidence="3" id="KW-0378">Hydrolase</keyword>
<feature type="binding site" evidence="2">
    <location>
        <position position="104"/>
    </location>
    <ligand>
        <name>Zn(2+)</name>
        <dbReference type="ChEBI" id="CHEBI:29105"/>
        <label>2</label>
    </ligand>
</feature>
<evidence type="ECO:0000256" key="1">
    <source>
        <dbReference type="PIRSR" id="PIRSR015853-1"/>
    </source>
</evidence>
<reference evidence="3 4" key="1">
    <citation type="submission" date="2019-05" db="EMBL/GenBank/DDBJ databases">
        <authorList>
            <person name="Narsing Rao M.P."/>
            <person name="Li W.J."/>
        </authorList>
    </citation>
    <scope>NUCLEOTIDE SEQUENCE [LARGE SCALE GENOMIC DNA]</scope>
    <source>
        <strain evidence="3 4">SYSU_K30003</strain>
    </source>
</reference>
<dbReference type="OrthoDB" id="9785420at2"/>
<organism evidence="3 4">
    <name type="scientific">Paenibacillus antri</name>
    <dbReference type="NCBI Taxonomy" id="2582848"/>
    <lineage>
        <taxon>Bacteria</taxon>
        <taxon>Bacillati</taxon>
        <taxon>Bacillota</taxon>
        <taxon>Bacilli</taxon>
        <taxon>Bacillales</taxon>
        <taxon>Paenibacillaceae</taxon>
        <taxon>Paenibacillus</taxon>
    </lineage>
</organism>
<dbReference type="InterPro" id="IPR036177">
    <property type="entry name" value="Peptidase_M55_sf"/>
</dbReference>
<dbReference type="AlphaFoldDB" id="A0A5R9G8F3"/>
<feature type="binding site" evidence="2">
    <location>
        <position position="8"/>
    </location>
    <ligand>
        <name>Zn(2+)</name>
        <dbReference type="ChEBI" id="CHEBI:29105"/>
        <label>2</label>
    </ligand>
</feature>
<dbReference type="Proteomes" id="UP000309676">
    <property type="component" value="Unassembled WGS sequence"/>
</dbReference>
<keyword evidence="2" id="KW-0862">Zinc</keyword>